<keyword evidence="5" id="KW-0812">Transmembrane</keyword>
<feature type="compositionally biased region" description="Basic and acidic residues" evidence="4">
    <location>
        <begin position="1"/>
        <end position="11"/>
    </location>
</feature>
<reference evidence="7" key="1">
    <citation type="submission" date="2020-05" db="EMBL/GenBank/DDBJ databases">
        <authorList>
            <person name="Chiriac C."/>
            <person name="Salcher M."/>
            <person name="Ghai R."/>
            <person name="Kavagutti S V."/>
        </authorList>
    </citation>
    <scope>NUCLEOTIDE SEQUENCE</scope>
</reference>
<evidence type="ECO:0000256" key="3">
    <source>
        <dbReference type="ARBA" id="ARBA00023235"/>
    </source>
</evidence>
<dbReference type="InterPro" id="IPR044666">
    <property type="entry name" value="Cyclophilin_A-like"/>
</dbReference>
<feature type="region of interest" description="Disordered" evidence="4">
    <location>
        <begin position="1"/>
        <end position="28"/>
    </location>
</feature>
<dbReference type="GO" id="GO:0003755">
    <property type="term" value="F:peptidyl-prolyl cis-trans isomerase activity"/>
    <property type="evidence" value="ECO:0007669"/>
    <property type="project" value="UniProtKB-KW"/>
</dbReference>
<feature type="compositionally biased region" description="Low complexity" evidence="4">
    <location>
        <begin position="57"/>
        <end position="80"/>
    </location>
</feature>
<keyword evidence="2" id="KW-0697">Rotamase</keyword>
<evidence type="ECO:0000256" key="1">
    <source>
        <dbReference type="ARBA" id="ARBA00013194"/>
    </source>
</evidence>
<dbReference type="SUPFAM" id="SSF50891">
    <property type="entry name" value="Cyclophilin-like"/>
    <property type="match status" value="1"/>
</dbReference>
<dbReference type="CDD" id="cd00317">
    <property type="entry name" value="cyclophilin"/>
    <property type="match status" value="1"/>
</dbReference>
<dbReference type="PANTHER" id="PTHR45625:SF4">
    <property type="entry name" value="PEPTIDYLPROLYL ISOMERASE DOMAIN AND WD REPEAT-CONTAINING PROTEIN 1"/>
    <property type="match status" value="1"/>
</dbReference>
<proteinExistence type="predicted"/>
<dbReference type="GO" id="GO:0006457">
    <property type="term" value="P:protein folding"/>
    <property type="evidence" value="ECO:0007669"/>
    <property type="project" value="InterPro"/>
</dbReference>
<name>A0A6J7L6F5_9ZZZZ</name>
<feature type="transmembrane region" description="Helical" evidence="5">
    <location>
        <begin position="34"/>
        <end position="53"/>
    </location>
</feature>
<feature type="domain" description="PPIase cyclophilin-type" evidence="6">
    <location>
        <begin position="110"/>
        <end position="252"/>
    </location>
</feature>
<feature type="region of interest" description="Disordered" evidence="4">
    <location>
        <begin position="57"/>
        <end position="91"/>
    </location>
</feature>
<evidence type="ECO:0000256" key="2">
    <source>
        <dbReference type="ARBA" id="ARBA00023110"/>
    </source>
</evidence>
<dbReference type="PROSITE" id="PS50072">
    <property type="entry name" value="CSA_PPIASE_2"/>
    <property type="match status" value="1"/>
</dbReference>
<dbReference type="Gene3D" id="2.40.100.10">
    <property type="entry name" value="Cyclophilin-like"/>
    <property type="match status" value="1"/>
</dbReference>
<keyword evidence="5" id="KW-0472">Membrane</keyword>
<protein>
    <recommendedName>
        <fullName evidence="1">peptidylprolyl isomerase</fullName>
        <ecNumber evidence="1">5.2.1.8</ecNumber>
    </recommendedName>
</protein>
<evidence type="ECO:0000256" key="5">
    <source>
        <dbReference type="SAM" id="Phobius"/>
    </source>
</evidence>
<dbReference type="InterPro" id="IPR002130">
    <property type="entry name" value="Cyclophilin-type_PPIase_dom"/>
</dbReference>
<gene>
    <name evidence="7" type="ORF">UFOPK3789_01332</name>
</gene>
<dbReference type="InterPro" id="IPR029000">
    <property type="entry name" value="Cyclophilin-like_dom_sf"/>
</dbReference>
<keyword evidence="5" id="KW-1133">Transmembrane helix</keyword>
<evidence type="ECO:0000313" key="7">
    <source>
        <dbReference type="EMBL" id="CAB4961779.1"/>
    </source>
</evidence>
<keyword evidence="3" id="KW-0413">Isomerase</keyword>
<sequence>MGKADKRERQKQNRAAANEAQLVAQKRRRRNRSLRNLAFLLLPVVAIFAWSAFRSSNSNEETSGSTTTTTANKTSSTTAKPVKKDTNQKAPLLTLDPTKKYTATMETTDGTMVIELDAKNAPIATNNFVSLSRQGFYDGLTFHRIVKDFVIQGGDPQGDGQGGPGYDVPGEVPTNNYELGSIAAAKTGDAAPGLFGSQFFIVTGDQGVGLPNEYARFGKVSSGLDVALKIQDAPKDSNDKPKKPIYIVKISITESAV</sequence>
<dbReference type="PROSITE" id="PS00170">
    <property type="entry name" value="CSA_PPIASE_1"/>
    <property type="match status" value="1"/>
</dbReference>
<evidence type="ECO:0000256" key="4">
    <source>
        <dbReference type="SAM" id="MobiDB-lite"/>
    </source>
</evidence>
<evidence type="ECO:0000259" key="6">
    <source>
        <dbReference type="PROSITE" id="PS50072"/>
    </source>
</evidence>
<dbReference type="EMBL" id="CAFBNL010000116">
    <property type="protein sequence ID" value="CAB4961779.1"/>
    <property type="molecule type" value="Genomic_DNA"/>
</dbReference>
<dbReference type="InterPro" id="IPR020892">
    <property type="entry name" value="Cyclophilin-type_PPIase_CS"/>
</dbReference>
<dbReference type="EC" id="5.2.1.8" evidence="1"/>
<dbReference type="Pfam" id="PF00160">
    <property type="entry name" value="Pro_isomerase"/>
    <property type="match status" value="1"/>
</dbReference>
<dbReference type="PRINTS" id="PR00153">
    <property type="entry name" value="CSAPPISMRASE"/>
</dbReference>
<dbReference type="AlphaFoldDB" id="A0A6J7L6F5"/>
<organism evidence="7">
    <name type="scientific">freshwater metagenome</name>
    <dbReference type="NCBI Taxonomy" id="449393"/>
    <lineage>
        <taxon>unclassified sequences</taxon>
        <taxon>metagenomes</taxon>
        <taxon>ecological metagenomes</taxon>
    </lineage>
</organism>
<dbReference type="PANTHER" id="PTHR45625">
    <property type="entry name" value="PEPTIDYL-PROLYL CIS-TRANS ISOMERASE-RELATED"/>
    <property type="match status" value="1"/>
</dbReference>
<accession>A0A6J7L6F5</accession>